<dbReference type="EMBL" id="NOJY02000003">
    <property type="protein sequence ID" value="RDY29235.1"/>
    <property type="molecule type" value="Genomic_DNA"/>
</dbReference>
<dbReference type="RefSeq" id="WP_094368262.1">
    <property type="nucleotide sequence ID" value="NZ_NOJY02000003.1"/>
</dbReference>
<evidence type="ECO:0000313" key="3">
    <source>
        <dbReference type="Proteomes" id="UP000215694"/>
    </source>
</evidence>
<keyword evidence="3" id="KW-1185">Reference proteome</keyword>
<organism evidence="2 3">
    <name type="scientific">Romboutsia weinsteinii</name>
    <dbReference type="NCBI Taxonomy" id="2020949"/>
    <lineage>
        <taxon>Bacteria</taxon>
        <taxon>Bacillati</taxon>
        <taxon>Bacillota</taxon>
        <taxon>Clostridia</taxon>
        <taxon>Peptostreptococcales</taxon>
        <taxon>Peptostreptococcaceae</taxon>
        <taxon>Romboutsia</taxon>
    </lineage>
</organism>
<keyword evidence="1" id="KW-0732">Signal</keyword>
<name>A0A371J925_9FIRM</name>
<feature type="chain" id="PRO_5016986531" evidence="1">
    <location>
        <begin position="30"/>
        <end position="189"/>
    </location>
</feature>
<comment type="caution">
    <text evidence="2">The sequence shown here is derived from an EMBL/GenBank/DDBJ whole genome shotgun (WGS) entry which is preliminary data.</text>
</comment>
<sequence length="189" mass="21332">MFLKKIKKSVALALTVITVSIPFASTASALEPEVYMDSQGNEIERVYVNEESDNTEGVENKGVGTPAFYEYSKKVGTMGVKELDKLKGLADKAHKSSSQATLFSYASFITSFYWPAVSTGLAVASMLPTSYIKPYETVSYCYDRLSYLYKNPSYKKAKGEIQFVRFWNGNSYRNPWQPYKAPRHISYVK</sequence>
<protein>
    <submittedName>
        <fullName evidence="2">Uncharacterized protein</fullName>
    </submittedName>
</protein>
<gene>
    <name evidence="2" type="ORF">CHL78_002705</name>
</gene>
<dbReference type="AlphaFoldDB" id="A0A371J925"/>
<evidence type="ECO:0000256" key="1">
    <source>
        <dbReference type="SAM" id="SignalP"/>
    </source>
</evidence>
<dbReference type="Proteomes" id="UP000215694">
    <property type="component" value="Unassembled WGS sequence"/>
</dbReference>
<proteinExistence type="predicted"/>
<feature type="signal peptide" evidence="1">
    <location>
        <begin position="1"/>
        <end position="29"/>
    </location>
</feature>
<reference evidence="2 3" key="1">
    <citation type="journal article" date="2017" name="Genome Announc.">
        <title>Draft Genome Sequence of Romboutsia weinsteinii sp. nov. Strain CCRI-19649(T) Isolated from Surface Water.</title>
        <authorList>
            <person name="Maheux A.F."/>
            <person name="Boudreau D.K."/>
            <person name="Berube E."/>
            <person name="Boissinot M."/>
            <person name="Cantin P."/>
            <person name="Raymond F."/>
            <person name="Corbeil J."/>
            <person name="Omar R.F."/>
            <person name="Bergeron M.G."/>
        </authorList>
    </citation>
    <scope>NUCLEOTIDE SEQUENCE [LARGE SCALE GENOMIC DNA]</scope>
    <source>
        <strain evidence="2 3">CCRI-19649</strain>
    </source>
</reference>
<evidence type="ECO:0000313" key="2">
    <source>
        <dbReference type="EMBL" id="RDY29235.1"/>
    </source>
</evidence>
<accession>A0A371J925</accession>